<name>A0A4Z0GQ33_9BACL</name>
<dbReference type="Pfam" id="PF06874">
    <property type="entry name" value="FBPase_2"/>
    <property type="match status" value="1"/>
</dbReference>
<dbReference type="PIRSF" id="PIRSF000906">
    <property type="entry name" value="FBPtase_Bacill"/>
    <property type="match status" value="1"/>
</dbReference>
<evidence type="ECO:0000256" key="3">
    <source>
        <dbReference type="ARBA" id="ARBA00023277"/>
    </source>
</evidence>
<gene>
    <name evidence="4" type="primary">fbp</name>
    <name evidence="5" type="ORF">E4665_08350</name>
</gene>
<dbReference type="RefSeq" id="WP_135348329.1">
    <property type="nucleotide sequence ID" value="NZ_SRJD01000007.1"/>
</dbReference>
<sequence length="649" mass="74794">MDKEEKYYRLLKEQYGSAESIVTEIINLEAIMNLPKGTEHFLSDIHGEYEAFQHVLRSGSGNVRRKVQECFSAQLTHDEIEELIGIVYYPEEAIADKKNTFEDAEALKRWYFELIDRMINLISYTSTKYTRSKVRKALNPNFSYITEELLYRDNYAPGDKEEYYQSIINTVISLGKVDELIASFSYTIQRLVVDHLHIVGDIFDRGPSPARIMDTLMKYHSLDIQWGNHDVTWIGAAAGSPLCMLNVVRICARYDNLEILEDYYGINLRPLFTFAEKYYGDNPAFYPKKNPDKEELTAAEKLQITKIHQAAAIMQFKLESQLIKRNPDFHMENRLLLDKIHFGADKDIIELNGERYDLSHTCFQTIDKSQPDRLSDEEKQVIAKLLQSFQTSSILKRHIDFLLEKGSLYLVYNGNLLLHGCVPLHENGDLKSLTVNGVSRSGKTLFDFFETCIRSSCRHPDLHDDLNTDMIWYLWTGECSSLFGKEEMTTFERYFIEDAATHKEMKNAYYQLRDNAGVCRKILLEFGLDPEDGRIINGHTPVKEKNGENPIKADGKLIVIDGGFSRAYQSTTGIAGYTLLYNSYGMTLVSHQPFTGKSDAIKNGTDIISTKRVVETEMHRKKVRETNIGRKLEEDKQDLVFLLKHYAQY</sequence>
<dbReference type="SUPFAM" id="SSF56300">
    <property type="entry name" value="Metallo-dependent phosphatases"/>
    <property type="match status" value="1"/>
</dbReference>
<keyword evidence="1 4" id="KW-0378">Hydrolase</keyword>
<comment type="similarity">
    <text evidence="4">Belongs to the FBPase class 3 family.</text>
</comment>
<dbReference type="HAMAP" id="MF_01854">
    <property type="entry name" value="FBPase_class3"/>
    <property type="match status" value="1"/>
</dbReference>
<evidence type="ECO:0000256" key="2">
    <source>
        <dbReference type="ARBA" id="ARBA00023211"/>
    </source>
</evidence>
<protein>
    <recommendedName>
        <fullName evidence="4">Fructose-1,6-bisphosphatase class 3</fullName>
        <shortName evidence="4">FBPase class 3</shortName>
        <ecNumber evidence="4">3.1.3.11</ecNumber>
    </recommendedName>
    <alternativeName>
        <fullName evidence="4">D-fructose-1,6-bisphosphate 1-phosphohydrolase class 3</fullName>
    </alternativeName>
</protein>
<keyword evidence="2 4" id="KW-0464">Manganese</keyword>
<evidence type="ECO:0000313" key="5">
    <source>
        <dbReference type="EMBL" id="TGA98519.1"/>
    </source>
</evidence>
<comment type="catalytic activity">
    <reaction evidence="4">
        <text>beta-D-fructose 1,6-bisphosphate + H2O = beta-D-fructose 6-phosphate + phosphate</text>
        <dbReference type="Rhea" id="RHEA:11064"/>
        <dbReference type="ChEBI" id="CHEBI:15377"/>
        <dbReference type="ChEBI" id="CHEBI:32966"/>
        <dbReference type="ChEBI" id="CHEBI:43474"/>
        <dbReference type="ChEBI" id="CHEBI:57634"/>
        <dbReference type="EC" id="3.1.3.11"/>
    </reaction>
</comment>
<comment type="cofactor">
    <cofactor evidence="4">
        <name>Mn(2+)</name>
        <dbReference type="ChEBI" id="CHEBI:29035"/>
    </cofactor>
</comment>
<reference evidence="5 6" key="1">
    <citation type="journal article" date="2015" name="Int. J. Syst. Evol. Microbiol.">
        <title>Sporolactobacillus shoreae sp. nov. and Sporolactobacillus spathodeae sp. nov., two spore-forming lactic acid bacteria isolated from tree barks in Thailand.</title>
        <authorList>
            <person name="Thamacharoensuk T."/>
            <person name="Kitahara M."/>
            <person name="Ohkuma M."/>
            <person name="Thongchul N."/>
            <person name="Tanasupawat S."/>
        </authorList>
    </citation>
    <scope>NUCLEOTIDE SEQUENCE [LARGE SCALE GENOMIC DNA]</scope>
    <source>
        <strain evidence="5 6">BK92</strain>
    </source>
</reference>
<dbReference type="UniPathway" id="UPA00138"/>
<accession>A0A4Z0GQ33</accession>
<evidence type="ECO:0000256" key="1">
    <source>
        <dbReference type="ARBA" id="ARBA00022801"/>
    </source>
</evidence>
<dbReference type="GO" id="GO:0006094">
    <property type="term" value="P:gluconeogenesis"/>
    <property type="evidence" value="ECO:0007669"/>
    <property type="project" value="UniProtKB-UniRule"/>
</dbReference>
<dbReference type="Gene3D" id="3.60.21.10">
    <property type="match status" value="1"/>
</dbReference>
<dbReference type="AlphaFoldDB" id="A0A4Z0GQ33"/>
<dbReference type="Proteomes" id="UP000298347">
    <property type="component" value="Unassembled WGS sequence"/>
</dbReference>
<keyword evidence="6" id="KW-1185">Reference proteome</keyword>
<dbReference type="OrthoDB" id="9779903at2"/>
<dbReference type="EC" id="3.1.3.11" evidence="4"/>
<dbReference type="InterPro" id="IPR029052">
    <property type="entry name" value="Metallo-depent_PP-like"/>
</dbReference>
<comment type="caution">
    <text evidence="5">The sequence shown here is derived from an EMBL/GenBank/DDBJ whole genome shotgun (WGS) entry which is preliminary data.</text>
</comment>
<dbReference type="GO" id="GO:0042132">
    <property type="term" value="F:fructose 1,6-bisphosphate 1-phosphatase activity"/>
    <property type="evidence" value="ECO:0007669"/>
    <property type="project" value="UniProtKB-UniRule"/>
</dbReference>
<evidence type="ECO:0000256" key="4">
    <source>
        <dbReference type="HAMAP-Rule" id="MF_01854"/>
    </source>
</evidence>
<organism evidence="5 6">
    <name type="scientific">Sporolactobacillus shoreae</name>
    <dbReference type="NCBI Taxonomy" id="1465501"/>
    <lineage>
        <taxon>Bacteria</taxon>
        <taxon>Bacillati</taxon>
        <taxon>Bacillota</taxon>
        <taxon>Bacilli</taxon>
        <taxon>Bacillales</taxon>
        <taxon>Sporolactobacillaceae</taxon>
        <taxon>Sporolactobacillus</taxon>
    </lineage>
</organism>
<comment type="pathway">
    <text evidence="4">Carbohydrate biosynthesis; gluconeogenesis.</text>
</comment>
<proteinExistence type="inferred from homology"/>
<evidence type="ECO:0000313" key="6">
    <source>
        <dbReference type="Proteomes" id="UP000298347"/>
    </source>
</evidence>
<dbReference type="EMBL" id="SRJD01000007">
    <property type="protein sequence ID" value="TGA98519.1"/>
    <property type="molecule type" value="Genomic_DNA"/>
</dbReference>
<keyword evidence="3 4" id="KW-0119">Carbohydrate metabolism</keyword>
<dbReference type="InterPro" id="IPR009164">
    <property type="entry name" value="FBPtase_class3"/>
</dbReference>